<evidence type="ECO:0000313" key="2">
    <source>
        <dbReference type="Proteomes" id="UP000644507"/>
    </source>
</evidence>
<dbReference type="Proteomes" id="UP000644507">
    <property type="component" value="Unassembled WGS sequence"/>
</dbReference>
<organism evidence="1 2">
    <name type="scientific">Roseibacillus persicicus</name>
    <dbReference type="NCBI Taxonomy" id="454148"/>
    <lineage>
        <taxon>Bacteria</taxon>
        <taxon>Pseudomonadati</taxon>
        <taxon>Verrucomicrobiota</taxon>
        <taxon>Verrucomicrobiia</taxon>
        <taxon>Verrucomicrobiales</taxon>
        <taxon>Verrucomicrobiaceae</taxon>
        <taxon>Roseibacillus</taxon>
    </lineage>
</organism>
<gene>
    <name evidence="1" type="ORF">GCM10007100_23900</name>
</gene>
<name>A0A918WM79_9BACT</name>
<reference evidence="1" key="1">
    <citation type="journal article" date="2014" name="Int. J. Syst. Evol. Microbiol.">
        <title>Complete genome sequence of Corynebacterium casei LMG S-19264T (=DSM 44701T), isolated from a smear-ripened cheese.</title>
        <authorList>
            <consortium name="US DOE Joint Genome Institute (JGI-PGF)"/>
            <person name="Walter F."/>
            <person name="Albersmeier A."/>
            <person name="Kalinowski J."/>
            <person name="Ruckert C."/>
        </authorList>
    </citation>
    <scope>NUCLEOTIDE SEQUENCE</scope>
    <source>
        <strain evidence="1">KCTC 12988</strain>
    </source>
</reference>
<comment type="caution">
    <text evidence="1">The sequence shown here is derived from an EMBL/GenBank/DDBJ whole genome shotgun (WGS) entry which is preliminary data.</text>
</comment>
<keyword evidence="2" id="KW-1185">Reference proteome</keyword>
<evidence type="ECO:0000313" key="1">
    <source>
        <dbReference type="EMBL" id="GHC56208.1"/>
    </source>
</evidence>
<accession>A0A918WM79</accession>
<sequence length="96" mass="11432">MEYIDGKRYAGERREITFAEDQSFGGWLKNSEGFFEVEKGQWRVLPTKDGNEILVSWSDKNGTEIERKLNLGRFLEDRWHPPYRTVKYRKNAENTD</sequence>
<reference evidence="1" key="2">
    <citation type="submission" date="2020-09" db="EMBL/GenBank/DDBJ databases">
        <authorList>
            <person name="Sun Q."/>
            <person name="Kim S."/>
        </authorList>
    </citation>
    <scope>NUCLEOTIDE SEQUENCE</scope>
    <source>
        <strain evidence="1">KCTC 12988</strain>
    </source>
</reference>
<dbReference type="AlphaFoldDB" id="A0A918WM79"/>
<proteinExistence type="predicted"/>
<dbReference type="EMBL" id="BMXI01000009">
    <property type="protein sequence ID" value="GHC56208.1"/>
    <property type="molecule type" value="Genomic_DNA"/>
</dbReference>
<protein>
    <submittedName>
        <fullName evidence="1">Uncharacterized protein</fullName>
    </submittedName>
</protein>